<dbReference type="InterPro" id="IPR027417">
    <property type="entry name" value="P-loop_NTPase"/>
</dbReference>
<comment type="pathway">
    <text evidence="3 16 17">Pyrimidine metabolism; CTP biosynthesis via salvage pathway; CTP from cytidine: step 1/3.</text>
</comment>
<dbReference type="NCBIfam" id="TIGR00235">
    <property type="entry name" value="udk"/>
    <property type="match status" value="1"/>
</dbReference>
<evidence type="ECO:0000256" key="13">
    <source>
        <dbReference type="ARBA" id="ARBA00031452"/>
    </source>
</evidence>
<dbReference type="GO" id="GO:0004849">
    <property type="term" value="F:uridine kinase activity"/>
    <property type="evidence" value="ECO:0007669"/>
    <property type="project" value="UniProtKB-UniRule"/>
</dbReference>
<evidence type="ECO:0000256" key="17">
    <source>
        <dbReference type="RuleBase" id="RU003825"/>
    </source>
</evidence>
<dbReference type="SUPFAM" id="SSF52540">
    <property type="entry name" value="P-loop containing nucleoside triphosphate hydrolases"/>
    <property type="match status" value="1"/>
</dbReference>
<comment type="catalytic activity">
    <reaction evidence="14 17">
        <text>cytidine + ATP = CMP + ADP + H(+)</text>
        <dbReference type="Rhea" id="RHEA:24674"/>
        <dbReference type="ChEBI" id="CHEBI:15378"/>
        <dbReference type="ChEBI" id="CHEBI:17562"/>
        <dbReference type="ChEBI" id="CHEBI:30616"/>
        <dbReference type="ChEBI" id="CHEBI:60377"/>
        <dbReference type="ChEBI" id="CHEBI:456216"/>
        <dbReference type="EC" id="2.7.1.48"/>
    </reaction>
</comment>
<comment type="subcellular location">
    <subcellularLocation>
        <location evidence="1 16 17">Cytoplasm</location>
    </subcellularLocation>
</comment>
<dbReference type="Proteomes" id="UP000294919">
    <property type="component" value="Unassembled WGS sequence"/>
</dbReference>
<protein>
    <recommendedName>
        <fullName evidence="6 16">Uridine kinase</fullName>
        <ecNumber evidence="5 16">2.7.1.48</ecNumber>
    </recommendedName>
    <alternativeName>
        <fullName evidence="12 16">Cytidine monophosphokinase</fullName>
    </alternativeName>
    <alternativeName>
        <fullName evidence="13 16">Uridine monophosphokinase</fullName>
    </alternativeName>
</protein>
<reference evidence="19 20" key="1">
    <citation type="submission" date="2019-03" db="EMBL/GenBank/DDBJ databases">
        <title>Genomic Encyclopedia of Type Strains, Phase IV (KMG-IV): sequencing the most valuable type-strain genomes for metagenomic binning, comparative biology and taxonomic classification.</title>
        <authorList>
            <person name="Goeker M."/>
        </authorList>
    </citation>
    <scope>NUCLEOTIDE SEQUENCE [LARGE SCALE GENOMIC DNA]</scope>
    <source>
        <strain evidence="19 20">DSM 102940</strain>
    </source>
</reference>
<feature type="domain" description="Phosphoribulokinase/uridine kinase" evidence="18">
    <location>
        <begin position="6"/>
        <end position="191"/>
    </location>
</feature>
<dbReference type="NCBIfam" id="NF004018">
    <property type="entry name" value="PRK05480.1"/>
    <property type="match status" value="1"/>
</dbReference>
<evidence type="ECO:0000256" key="4">
    <source>
        <dbReference type="ARBA" id="ARBA00005408"/>
    </source>
</evidence>
<dbReference type="InterPro" id="IPR006083">
    <property type="entry name" value="PRK/URK"/>
</dbReference>
<dbReference type="AlphaFoldDB" id="A0A4R2KYV5"/>
<dbReference type="GO" id="GO:0043771">
    <property type="term" value="F:cytidine kinase activity"/>
    <property type="evidence" value="ECO:0007669"/>
    <property type="project" value="RHEA"/>
</dbReference>
<accession>A0A4R2KYV5</accession>
<evidence type="ECO:0000256" key="16">
    <source>
        <dbReference type="HAMAP-Rule" id="MF_00551"/>
    </source>
</evidence>
<dbReference type="Gene3D" id="3.40.50.300">
    <property type="entry name" value="P-loop containing nucleotide triphosphate hydrolases"/>
    <property type="match status" value="1"/>
</dbReference>
<sequence length="216" mass="24890">MSKPILIGITGGTGSGKSTIAKAIFESLPQKNIAIIEQDSYYKDQSYLPMEKRIHTNYDHPLAFDTELLLKHLEDLLNHKVIEKPIYNFSKHTREKETVSVDPKDIIILEGIMILEDKKLRELMDIKIFVDTDADVRIIRRITRDINERGRTLESVIEQYLNTVRPAHLQFIEPSKRYADIIIPEGGYNKVAIDIMVSKVRSIIYEKQNGSQLKII</sequence>
<evidence type="ECO:0000256" key="11">
    <source>
        <dbReference type="ARBA" id="ARBA00022840"/>
    </source>
</evidence>
<evidence type="ECO:0000256" key="14">
    <source>
        <dbReference type="ARBA" id="ARBA00047436"/>
    </source>
</evidence>
<dbReference type="UniPathway" id="UPA00574">
    <property type="reaction ID" value="UER00637"/>
</dbReference>
<keyword evidence="11 16" id="KW-0067">ATP-binding</keyword>
<comment type="pathway">
    <text evidence="2 16 17">Pyrimidine metabolism; UMP biosynthesis via salvage pathway; UMP from uridine: step 1/1.</text>
</comment>
<proteinExistence type="inferred from homology"/>
<organism evidence="19 20">
    <name type="scientific">Marinisporobacter balticus</name>
    <dbReference type="NCBI Taxonomy" id="2018667"/>
    <lineage>
        <taxon>Bacteria</taxon>
        <taxon>Bacillati</taxon>
        <taxon>Bacillota</taxon>
        <taxon>Clostridia</taxon>
        <taxon>Peptostreptococcales</taxon>
        <taxon>Thermotaleaceae</taxon>
        <taxon>Marinisporobacter</taxon>
    </lineage>
</organism>
<dbReference type="CDD" id="cd02023">
    <property type="entry name" value="UMPK"/>
    <property type="match status" value="1"/>
</dbReference>
<keyword evidence="10 16" id="KW-0418">Kinase</keyword>
<dbReference type="GO" id="GO:0044211">
    <property type="term" value="P:CTP salvage"/>
    <property type="evidence" value="ECO:0007669"/>
    <property type="project" value="UniProtKB-UniRule"/>
</dbReference>
<keyword evidence="7 16" id="KW-0963">Cytoplasm</keyword>
<gene>
    <name evidence="16" type="primary">udk</name>
    <name evidence="19" type="ORF">EV214_103135</name>
</gene>
<evidence type="ECO:0000256" key="9">
    <source>
        <dbReference type="ARBA" id="ARBA00022741"/>
    </source>
</evidence>
<keyword evidence="8 16" id="KW-0808">Transferase</keyword>
<evidence type="ECO:0000313" key="19">
    <source>
        <dbReference type="EMBL" id="TCO79083.1"/>
    </source>
</evidence>
<comment type="similarity">
    <text evidence="4 16 17">Belongs to the uridine kinase family.</text>
</comment>
<comment type="caution">
    <text evidence="19">The sequence shown here is derived from an EMBL/GenBank/DDBJ whole genome shotgun (WGS) entry which is preliminary data.</text>
</comment>
<evidence type="ECO:0000313" key="20">
    <source>
        <dbReference type="Proteomes" id="UP000294919"/>
    </source>
</evidence>
<keyword evidence="20" id="KW-1185">Reference proteome</keyword>
<dbReference type="UniPathway" id="UPA00579">
    <property type="reaction ID" value="UER00640"/>
</dbReference>
<comment type="catalytic activity">
    <reaction evidence="15 16 17">
        <text>uridine + ATP = UMP + ADP + H(+)</text>
        <dbReference type="Rhea" id="RHEA:16825"/>
        <dbReference type="ChEBI" id="CHEBI:15378"/>
        <dbReference type="ChEBI" id="CHEBI:16704"/>
        <dbReference type="ChEBI" id="CHEBI:30616"/>
        <dbReference type="ChEBI" id="CHEBI:57865"/>
        <dbReference type="ChEBI" id="CHEBI:456216"/>
        <dbReference type="EC" id="2.7.1.48"/>
    </reaction>
</comment>
<dbReference type="HAMAP" id="MF_00551">
    <property type="entry name" value="Uridine_kinase"/>
    <property type="match status" value="1"/>
</dbReference>
<dbReference type="GO" id="GO:0044206">
    <property type="term" value="P:UMP salvage"/>
    <property type="evidence" value="ECO:0007669"/>
    <property type="project" value="UniProtKB-UniRule"/>
</dbReference>
<dbReference type="OrthoDB" id="9777642at2"/>
<dbReference type="GO" id="GO:0005524">
    <property type="term" value="F:ATP binding"/>
    <property type="evidence" value="ECO:0007669"/>
    <property type="project" value="UniProtKB-UniRule"/>
</dbReference>
<dbReference type="PRINTS" id="PR00988">
    <property type="entry name" value="URIDINKINASE"/>
</dbReference>
<evidence type="ECO:0000256" key="15">
    <source>
        <dbReference type="ARBA" id="ARBA00048909"/>
    </source>
</evidence>
<keyword evidence="9 16" id="KW-0547">Nucleotide-binding</keyword>
<dbReference type="InterPro" id="IPR000764">
    <property type="entry name" value="Uridine_kinase-like"/>
</dbReference>
<dbReference type="Pfam" id="PF00485">
    <property type="entry name" value="PRK"/>
    <property type="match status" value="1"/>
</dbReference>
<evidence type="ECO:0000256" key="5">
    <source>
        <dbReference type="ARBA" id="ARBA00012137"/>
    </source>
</evidence>
<feature type="binding site" evidence="16">
    <location>
        <begin position="11"/>
        <end position="18"/>
    </location>
    <ligand>
        <name>ATP</name>
        <dbReference type="ChEBI" id="CHEBI:30616"/>
    </ligand>
</feature>
<evidence type="ECO:0000256" key="6">
    <source>
        <dbReference type="ARBA" id="ARBA00021478"/>
    </source>
</evidence>
<evidence type="ECO:0000259" key="18">
    <source>
        <dbReference type="Pfam" id="PF00485"/>
    </source>
</evidence>
<dbReference type="RefSeq" id="WP_132242799.1">
    <property type="nucleotide sequence ID" value="NZ_SLWV01000003.1"/>
</dbReference>
<evidence type="ECO:0000256" key="1">
    <source>
        <dbReference type="ARBA" id="ARBA00004496"/>
    </source>
</evidence>
<evidence type="ECO:0000256" key="2">
    <source>
        <dbReference type="ARBA" id="ARBA00004690"/>
    </source>
</evidence>
<dbReference type="EMBL" id="SLWV01000003">
    <property type="protein sequence ID" value="TCO79083.1"/>
    <property type="molecule type" value="Genomic_DNA"/>
</dbReference>
<evidence type="ECO:0000256" key="12">
    <source>
        <dbReference type="ARBA" id="ARBA00030641"/>
    </source>
</evidence>
<name>A0A4R2KYV5_9FIRM</name>
<evidence type="ECO:0000256" key="7">
    <source>
        <dbReference type="ARBA" id="ARBA00022490"/>
    </source>
</evidence>
<dbReference type="GO" id="GO:0005737">
    <property type="term" value="C:cytoplasm"/>
    <property type="evidence" value="ECO:0007669"/>
    <property type="project" value="UniProtKB-SubCell"/>
</dbReference>
<dbReference type="InterPro" id="IPR026008">
    <property type="entry name" value="Uridine_kinase"/>
</dbReference>
<dbReference type="EC" id="2.7.1.48" evidence="5 16"/>
<evidence type="ECO:0000256" key="8">
    <source>
        <dbReference type="ARBA" id="ARBA00022679"/>
    </source>
</evidence>
<evidence type="ECO:0000256" key="10">
    <source>
        <dbReference type="ARBA" id="ARBA00022777"/>
    </source>
</evidence>
<dbReference type="PANTHER" id="PTHR10285">
    <property type="entry name" value="URIDINE KINASE"/>
    <property type="match status" value="1"/>
</dbReference>
<evidence type="ECO:0000256" key="3">
    <source>
        <dbReference type="ARBA" id="ARBA00004784"/>
    </source>
</evidence>